<reference evidence="1 2" key="1">
    <citation type="submission" date="2018-08" db="EMBL/GenBank/DDBJ databases">
        <title>A genome reference for cultivated species of the human gut microbiota.</title>
        <authorList>
            <person name="Zou Y."/>
            <person name="Xue W."/>
            <person name="Luo G."/>
        </authorList>
    </citation>
    <scope>NUCLEOTIDE SEQUENCE [LARGE SCALE GENOMIC DNA]</scope>
    <source>
        <strain evidence="1 2">AM16-11</strain>
    </source>
</reference>
<dbReference type="RefSeq" id="WP_118257028.1">
    <property type="nucleotide sequence ID" value="NZ_QRKN01000001.1"/>
</dbReference>
<proteinExistence type="predicted"/>
<name>A0A414ZQE5_9FIRM</name>
<gene>
    <name evidence="1" type="ORF">DW172_01770</name>
</gene>
<sequence>MILENKDKYKVLAEEPQRIKDFLSDELFKTAGISLTEDQINILEKAFIDNVIIEVEESNENANVKTSLKIFNNKIVVIKTKKLSIKEMINAVIAIGSITTKANEFVVIAILLNLVGVLFITKLNDDEGEIYAYLAYQYFGKNKKVSNVDIYETIKQYYNKTYDETISDRKINSVLKRLENDLRVIEFVDGYLVVKDEIYFE</sequence>
<dbReference type="AlphaFoldDB" id="A0A414ZQE5"/>
<accession>A0A414ZQE5</accession>
<evidence type="ECO:0000313" key="1">
    <source>
        <dbReference type="EMBL" id="RHI25445.1"/>
    </source>
</evidence>
<protein>
    <submittedName>
        <fullName evidence="1">Uncharacterized protein</fullName>
    </submittedName>
</protein>
<dbReference type="EMBL" id="QRKN01000001">
    <property type="protein sequence ID" value="RHI25445.1"/>
    <property type="molecule type" value="Genomic_DNA"/>
</dbReference>
<comment type="caution">
    <text evidence="1">The sequence shown here is derived from an EMBL/GenBank/DDBJ whole genome shotgun (WGS) entry which is preliminary data.</text>
</comment>
<dbReference type="Proteomes" id="UP000285865">
    <property type="component" value="Unassembled WGS sequence"/>
</dbReference>
<evidence type="ECO:0000313" key="2">
    <source>
        <dbReference type="Proteomes" id="UP000285865"/>
    </source>
</evidence>
<organism evidence="1 2">
    <name type="scientific">Agathobacter rectalis</name>
    <dbReference type="NCBI Taxonomy" id="39491"/>
    <lineage>
        <taxon>Bacteria</taxon>
        <taxon>Bacillati</taxon>
        <taxon>Bacillota</taxon>
        <taxon>Clostridia</taxon>
        <taxon>Lachnospirales</taxon>
        <taxon>Lachnospiraceae</taxon>
        <taxon>Agathobacter</taxon>
    </lineage>
</organism>